<dbReference type="EMBL" id="CAJNON010000729">
    <property type="protein sequence ID" value="CAF1364768.1"/>
    <property type="molecule type" value="Genomic_DNA"/>
</dbReference>
<proteinExistence type="predicted"/>
<evidence type="ECO:0000256" key="1">
    <source>
        <dbReference type="SAM" id="Phobius"/>
    </source>
</evidence>
<evidence type="ECO:0000313" key="2">
    <source>
        <dbReference type="EMBL" id="CAF1364768.1"/>
    </source>
</evidence>
<name>A0A815I805_9BILA</name>
<dbReference type="OrthoDB" id="10022521at2759"/>
<keyword evidence="1" id="KW-0812">Transmembrane</keyword>
<reference evidence="2" key="1">
    <citation type="submission" date="2021-02" db="EMBL/GenBank/DDBJ databases">
        <authorList>
            <person name="Nowell W R."/>
        </authorList>
    </citation>
    <scope>NUCLEOTIDE SEQUENCE</scope>
</reference>
<evidence type="ECO:0000313" key="3">
    <source>
        <dbReference type="EMBL" id="CAF3690283.1"/>
    </source>
</evidence>
<accession>A0A815I805</accession>
<evidence type="ECO:0000313" key="4">
    <source>
        <dbReference type="Proteomes" id="UP000663891"/>
    </source>
</evidence>
<comment type="caution">
    <text evidence="2">The sequence shown here is derived from an EMBL/GenBank/DDBJ whole genome shotgun (WGS) entry which is preliminary data.</text>
</comment>
<keyword evidence="1" id="KW-0472">Membrane</keyword>
<dbReference type="Proteomes" id="UP000663881">
    <property type="component" value="Unassembled WGS sequence"/>
</dbReference>
<keyword evidence="1" id="KW-1133">Transmembrane helix</keyword>
<sequence>MCQKEQRKRSRSSTRRLRYVRCVSFFMLGFFSSTITFLITFYATSNALSNIISSIFFSNSYNSVLQFPLSPRDAVKNYQPRDFLGKKKSINYDYYLTYNDFNYRKPETLTYKSRTYSNNTEILFRFPKKTAITAILLIFHSCKHSAYEWFHTPERQRIIGAALDLGYACLVFQSTDKITKCWSNDVDLYQNKDIQMVLKGLEEFYKEYPQLVSIPRYTLGVSSGGIFSSILAINQQYRIQGQIIFISIILPEILYTYVKAQNYPPTVWIHMLRDVEFASEERIKASKQIFMEQNIPCNDFLIEPLQVKPTIFSERVPTINSETSYFIYYLLLRNQWLNTHTYLLYNPRRKLAWQDFLFPQVEQNHTRARIYKSINDHKNEISEFLNTIYGEHEISYERSSEALNWFKELFTSSVKKT</sequence>
<dbReference type="Proteomes" id="UP000663891">
    <property type="component" value="Unassembled WGS sequence"/>
</dbReference>
<protein>
    <submittedName>
        <fullName evidence="2">Uncharacterized protein</fullName>
    </submittedName>
</protein>
<dbReference type="AlphaFoldDB" id="A0A815I805"/>
<gene>
    <name evidence="3" type="ORF">OKA104_LOCUS11755</name>
    <name evidence="2" type="ORF">VCS650_LOCUS34517</name>
</gene>
<dbReference type="PANTHER" id="PTHR35128:SF1">
    <property type="entry name" value="SECRETION-REGULATING GUANINE NUCLEOTIDE EXCHANGE FACTOR"/>
    <property type="match status" value="1"/>
</dbReference>
<dbReference type="PANTHER" id="PTHR35128">
    <property type="entry name" value="SECRETION-REGULATING GUANINE NUCLEOTIDE EXCHANGE FACTOR"/>
    <property type="match status" value="1"/>
</dbReference>
<organism evidence="2 4">
    <name type="scientific">Adineta steineri</name>
    <dbReference type="NCBI Taxonomy" id="433720"/>
    <lineage>
        <taxon>Eukaryota</taxon>
        <taxon>Metazoa</taxon>
        <taxon>Spiralia</taxon>
        <taxon>Gnathifera</taxon>
        <taxon>Rotifera</taxon>
        <taxon>Eurotatoria</taxon>
        <taxon>Bdelloidea</taxon>
        <taxon>Adinetida</taxon>
        <taxon>Adinetidae</taxon>
        <taxon>Adineta</taxon>
    </lineage>
</organism>
<dbReference type="EMBL" id="CAJOAY010000551">
    <property type="protein sequence ID" value="CAF3690283.1"/>
    <property type="molecule type" value="Genomic_DNA"/>
</dbReference>
<feature type="transmembrane region" description="Helical" evidence="1">
    <location>
        <begin position="20"/>
        <end position="43"/>
    </location>
</feature>